<keyword evidence="3" id="KW-1185">Reference proteome</keyword>
<dbReference type="Proteomes" id="UP000323930">
    <property type="component" value="Unassembled WGS sequence"/>
</dbReference>
<dbReference type="OrthoDB" id="9809364at2"/>
<reference evidence="2 3" key="1">
    <citation type="submission" date="2019-08" db="EMBL/GenBank/DDBJ databases">
        <title>Seonamhaeicola sediminis sp. nov., isolated from marine sediment.</title>
        <authorList>
            <person name="Cao W.R."/>
        </authorList>
    </citation>
    <scope>NUCLEOTIDE SEQUENCE [LARGE SCALE GENOMIC DNA]</scope>
    <source>
        <strain evidence="2 3">B011</strain>
    </source>
</reference>
<feature type="signal peptide" evidence="1">
    <location>
        <begin position="1"/>
        <end position="22"/>
    </location>
</feature>
<dbReference type="SUPFAM" id="SSF82171">
    <property type="entry name" value="DPP6 N-terminal domain-like"/>
    <property type="match status" value="1"/>
</dbReference>
<gene>
    <name evidence="2" type="ORF">FUA24_04425</name>
</gene>
<protein>
    <recommendedName>
        <fullName evidence="4">Exo-alpha-sialidase</fullName>
    </recommendedName>
</protein>
<name>A0A5D0IWP9_9FLAO</name>
<evidence type="ECO:0000313" key="2">
    <source>
        <dbReference type="EMBL" id="TYA86777.1"/>
    </source>
</evidence>
<keyword evidence="1" id="KW-0732">Signal</keyword>
<dbReference type="RefSeq" id="WP_148540201.1">
    <property type="nucleotide sequence ID" value="NZ_VSDQ01000332.1"/>
</dbReference>
<proteinExistence type="predicted"/>
<evidence type="ECO:0000256" key="1">
    <source>
        <dbReference type="SAM" id="SignalP"/>
    </source>
</evidence>
<organism evidence="2 3">
    <name type="scientific">Seonamhaeicola marinus</name>
    <dbReference type="NCBI Taxonomy" id="1912246"/>
    <lineage>
        <taxon>Bacteria</taxon>
        <taxon>Pseudomonadati</taxon>
        <taxon>Bacteroidota</taxon>
        <taxon>Flavobacteriia</taxon>
        <taxon>Flavobacteriales</taxon>
        <taxon>Flavobacteriaceae</taxon>
    </lineage>
</organism>
<sequence length="306" mass="35112">MKSFRYVLIVIISTISNANVCAQDSKFLAHLVDSLPKGKPILVNFQIKKGFMATERIAISKNGKQIYYGVRNGYGTLGKHDAKAHIMKINYTEGAWGAPQKVFADSAGAPAFSKNEKTLYFQYDDTLLVKGLYTNKTKLGWQTPKQFNPSIRKSHYFQSPKKNSYYYTAGINKAESVQDVFQVITSKKDTIINRLGFNIKGEWADFYMSPNEDFLILLFGKENKGGNYKFYGNSNLFISFKRKNNTWTKPLNLGKEVHSISKWNWGPYVTRDKEYLFFSSWGKTVGTYMIDFKPIYNKLKIEALKE</sequence>
<evidence type="ECO:0008006" key="4">
    <source>
        <dbReference type="Google" id="ProtNLM"/>
    </source>
</evidence>
<accession>A0A5D0IWP9</accession>
<comment type="caution">
    <text evidence="2">The sequence shown here is derived from an EMBL/GenBank/DDBJ whole genome shotgun (WGS) entry which is preliminary data.</text>
</comment>
<evidence type="ECO:0000313" key="3">
    <source>
        <dbReference type="Proteomes" id="UP000323930"/>
    </source>
</evidence>
<feature type="chain" id="PRO_5022885302" description="Exo-alpha-sialidase" evidence="1">
    <location>
        <begin position="23"/>
        <end position="306"/>
    </location>
</feature>
<dbReference type="AlphaFoldDB" id="A0A5D0IWP9"/>
<dbReference type="EMBL" id="VSDQ01000332">
    <property type="protein sequence ID" value="TYA86777.1"/>
    <property type="molecule type" value="Genomic_DNA"/>
</dbReference>